<feature type="transmembrane region" description="Helical" evidence="8">
    <location>
        <begin position="88"/>
        <end position="108"/>
    </location>
</feature>
<evidence type="ECO:0000256" key="4">
    <source>
        <dbReference type="ARBA" id="ARBA00022475"/>
    </source>
</evidence>
<evidence type="ECO:0000256" key="6">
    <source>
        <dbReference type="ARBA" id="ARBA00022989"/>
    </source>
</evidence>
<dbReference type="InterPro" id="IPR000522">
    <property type="entry name" value="ABC_transptr_permease_BtuC"/>
</dbReference>
<evidence type="ECO:0000256" key="7">
    <source>
        <dbReference type="ARBA" id="ARBA00023136"/>
    </source>
</evidence>
<keyword evidence="10" id="KW-1185">Reference proteome</keyword>
<feature type="transmembrane region" description="Helical" evidence="8">
    <location>
        <begin position="146"/>
        <end position="170"/>
    </location>
</feature>
<evidence type="ECO:0000256" key="2">
    <source>
        <dbReference type="ARBA" id="ARBA00007935"/>
    </source>
</evidence>
<reference evidence="9 10" key="1">
    <citation type="journal article" date="2011" name="J. Bacteriol.">
        <title>Complete genome sequence of Acidaminococcus intestini RYC-MR95, a Gram-negative bacterium from the phylum Firmicutes.</title>
        <authorList>
            <person name="D'Auria G."/>
            <person name="Galan J.C."/>
            <person name="Rodriguez-Alcayna M."/>
            <person name="Moya A."/>
            <person name="Baquero F."/>
            <person name="Latorre A."/>
        </authorList>
    </citation>
    <scope>NUCLEOTIDE SEQUENCE [LARGE SCALE GENOMIC DNA]</scope>
    <source>
        <strain evidence="9 10">RyC-MR95</strain>
    </source>
</reference>
<dbReference type="RefSeq" id="WP_014129067.1">
    <property type="nucleotide sequence ID" value="NC_016077.1"/>
</dbReference>
<keyword evidence="7 8" id="KW-0472">Membrane</keyword>
<dbReference type="KEGG" id="ain:Acin_2174"/>
<accession>G4Q5S5</accession>
<gene>
    <name evidence="9" type="ordered locus">Acin_2174</name>
</gene>
<evidence type="ECO:0000256" key="5">
    <source>
        <dbReference type="ARBA" id="ARBA00022692"/>
    </source>
</evidence>
<protein>
    <submittedName>
        <fullName evidence="9">ABC transporter permease</fullName>
    </submittedName>
</protein>
<evidence type="ECO:0000313" key="10">
    <source>
        <dbReference type="Proteomes" id="UP000007093"/>
    </source>
</evidence>
<proteinExistence type="inferred from homology"/>
<evidence type="ECO:0000256" key="3">
    <source>
        <dbReference type="ARBA" id="ARBA00022448"/>
    </source>
</evidence>
<dbReference type="HOGENOM" id="CLU_013016_0_1_9"/>
<comment type="subcellular location">
    <subcellularLocation>
        <location evidence="1">Cell membrane</location>
        <topology evidence="1">Multi-pass membrane protein</topology>
    </subcellularLocation>
</comment>
<dbReference type="Gene3D" id="1.10.3470.10">
    <property type="entry name" value="ABC transporter involved in vitamin B12 uptake, BtuC"/>
    <property type="match status" value="1"/>
</dbReference>
<keyword evidence="4" id="KW-1003">Cell membrane</keyword>
<dbReference type="GeneID" id="92879353"/>
<dbReference type="SUPFAM" id="SSF81345">
    <property type="entry name" value="ABC transporter involved in vitamin B12 uptake, BtuC"/>
    <property type="match status" value="1"/>
</dbReference>
<keyword evidence="6 8" id="KW-1133">Transmembrane helix</keyword>
<evidence type="ECO:0000313" key="9">
    <source>
        <dbReference type="EMBL" id="AEQ23371.1"/>
    </source>
</evidence>
<dbReference type="PANTHER" id="PTHR30472">
    <property type="entry name" value="FERRIC ENTEROBACTIN TRANSPORT SYSTEM PERMEASE PROTEIN"/>
    <property type="match status" value="1"/>
</dbReference>
<comment type="similarity">
    <text evidence="2">Belongs to the binding-protein-dependent transport system permease family. FecCD subfamily.</text>
</comment>
<dbReference type="InParanoid" id="G4Q5S5"/>
<evidence type="ECO:0000256" key="1">
    <source>
        <dbReference type="ARBA" id="ARBA00004651"/>
    </source>
</evidence>
<sequence>MMREKGLGRVYAVLFILLWLIFLGSLLTGLIPVNVQHLLMGTLTDEEKTVLTVIRLPRFCYGALIGSALAASGAALQGVFGNPLADPGLLGISSGASLGAVLVLILNLAVLSPLMVPLGAFMGAALISFFVALLGRRSFKASVTYLLLGGVAVSFFCAALVSGLLSFAPAPIMQQYFFWTLGSLGTASLKAWPLAGLILVLLPGVFIWGRPLNLLSLGGEQAAALGLNVAFWRKLILFWTALLTSLAVCLGGNIGFVGLIVPHMGRFLSGADHHRLLPFAALIGAVFLTFCDLMGRWILPGSEIRTGIITALLGSPYFLYLLHQKKGA</sequence>
<feature type="transmembrane region" description="Helical" evidence="8">
    <location>
        <begin position="55"/>
        <end position="76"/>
    </location>
</feature>
<dbReference type="GO" id="GO:0005886">
    <property type="term" value="C:plasma membrane"/>
    <property type="evidence" value="ECO:0007669"/>
    <property type="project" value="UniProtKB-SubCell"/>
</dbReference>
<keyword evidence="5 8" id="KW-0812">Transmembrane</keyword>
<evidence type="ECO:0000256" key="8">
    <source>
        <dbReference type="SAM" id="Phobius"/>
    </source>
</evidence>
<dbReference type="STRING" id="568816.Acin_2174"/>
<keyword evidence="3" id="KW-0813">Transport</keyword>
<dbReference type="eggNOG" id="COG0609">
    <property type="taxonomic scope" value="Bacteria"/>
</dbReference>
<dbReference type="PANTHER" id="PTHR30472:SF25">
    <property type="entry name" value="ABC TRANSPORTER PERMEASE PROTEIN MJ0876-RELATED"/>
    <property type="match status" value="1"/>
</dbReference>
<organism evidence="9 10">
    <name type="scientific">Acidaminococcus intestini (strain RyC-MR95)</name>
    <dbReference type="NCBI Taxonomy" id="568816"/>
    <lineage>
        <taxon>Bacteria</taxon>
        <taxon>Bacillati</taxon>
        <taxon>Bacillota</taxon>
        <taxon>Negativicutes</taxon>
        <taxon>Acidaminococcales</taxon>
        <taxon>Acidaminococcaceae</taxon>
        <taxon>Acidaminococcus</taxon>
    </lineage>
</organism>
<feature type="transmembrane region" description="Helical" evidence="8">
    <location>
        <begin position="304"/>
        <end position="322"/>
    </location>
</feature>
<name>G4Q5S5_ACIIR</name>
<dbReference type="Pfam" id="PF01032">
    <property type="entry name" value="FecCD"/>
    <property type="match status" value="1"/>
</dbReference>
<dbReference type="Proteomes" id="UP000007093">
    <property type="component" value="Chromosome"/>
</dbReference>
<feature type="transmembrane region" description="Helical" evidence="8">
    <location>
        <begin position="238"/>
        <end position="264"/>
    </location>
</feature>
<dbReference type="FunFam" id="1.10.3470.10:FF:000001">
    <property type="entry name" value="Vitamin B12 ABC transporter permease BtuC"/>
    <property type="match status" value="1"/>
</dbReference>
<dbReference type="EMBL" id="CP003058">
    <property type="protein sequence ID" value="AEQ23371.1"/>
    <property type="molecule type" value="Genomic_DNA"/>
</dbReference>
<dbReference type="GO" id="GO:0022857">
    <property type="term" value="F:transmembrane transporter activity"/>
    <property type="evidence" value="ECO:0007669"/>
    <property type="project" value="InterPro"/>
</dbReference>
<dbReference type="CDD" id="cd06550">
    <property type="entry name" value="TM_ABC_iron-siderophores_like"/>
    <property type="match status" value="1"/>
</dbReference>
<feature type="transmembrane region" description="Helical" evidence="8">
    <location>
        <begin position="276"/>
        <end position="298"/>
    </location>
</feature>
<feature type="transmembrane region" description="Helical" evidence="8">
    <location>
        <begin position="12"/>
        <end position="35"/>
    </location>
</feature>
<dbReference type="PATRIC" id="fig|568816.4.peg.2108"/>
<dbReference type="AlphaFoldDB" id="G4Q5S5"/>
<dbReference type="InterPro" id="IPR037294">
    <property type="entry name" value="ABC_BtuC-like"/>
</dbReference>
<feature type="transmembrane region" description="Helical" evidence="8">
    <location>
        <begin position="114"/>
        <end position="134"/>
    </location>
</feature>